<dbReference type="WBParaSite" id="Hba_20753">
    <property type="protein sequence ID" value="Hba_20753"/>
    <property type="gene ID" value="Hba_20753"/>
</dbReference>
<evidence type="ECO:0000313" key="2">
    <source>
        <dbReference type="WBParaSite" id="Hba_20753"/>
    </source>
</evidence>
<proteinExistence type="predicted"/>
<dbReference type="AlphaFoldDB" id="A0A1I7XSN8"/>
<name>A0A1I7XSN8_HETBA</name>
<accession>A0A1I7XSN8</accession>
<sequence>MVEQLIVRPSGSSDTLRRQPSYNKNYIKRVQPYRVNLRRLPHNEDFLLIDYANIIVVGSRMLWNAVFHTPNRDGRYKQISKELGGGRSKQIYSAFAEVYAGHALLLFFALIKDSQRATYDRCTFHYNKCIYQRRDAVGIGPRRRAMLSLAHTFPEARSIAFSGTASL</sequence>
<evidence type="ECO:0000313" key="1">
    <source>
        <dbReference type="Proteomes" id="UP000095283"/>
    </source>
</evidence>
<reference evidence="2" key="1">
    <citation type="submission" date="2016-11" db="UniProtKB">
        <authorList>
            <consortium name="WormBaseParasite"/>
        </authorList>
    </citation>
    <scope>IDENTIFICATION</scope>
</reference>
<dbReference type="Proteomes" id="UP000095283">
    <property type="component" value="Unplaced"/>
</dbReference>
<organism evidence="1 2">
    <name type="scientific">Heterorhabditis bacteriophora</name>
    <name type="common">Entomopathogenic nematode worm</name>
    <dbReference type="NCBI Taxonomy" id="37862"/>
    <lineage>
        <taxon>Eukaryota</taxon>
        <taxon>Metazoa</taxon>
        <taxon>Ecdysozoa</taxon>
        <taxon>Nematoda</taxon>
        <taxon>Chromadorea</taxon>
        <taxon>Rhabditida</taxon>
        <taxon>Rhabditina</taxon>
        <taxon>Rhabditomorpha</taxon>
        <taxon>Strongyloidea</taxon>
        <taxon>Heterorhabditidae</taxon>
        <taxon>Heterorhabditis</taxon>
    </lineage>
</organism>
<keyword evidence="1" id="KW-1185">Reference proteome</keyword>
<protein>
    <submittedName>
        <fullName evidence="2">Uncharacterized protein</fullName>
    </submittedName>
</protein>